<organism evidence="1 2">
    <name type="scientific">Delftia lacustris</name>
    <dbReference type="NCBI Taxonomy" id="558537"/>
    <lineage>
        <taxon>Bacteria</taxon>
        <taxon>Pseudomonadati</taxon>
        <taxon>Pseudomonadota</taxon>
        <taxon>Betaproteobacteria</taxon>
        <taxon>Burkholderiales</taxon>
        <taxon>Comamonadaceae</taxon>
        <taxon>Delftia</taxon>
    </lineage>
</organism>
<evidence type="ECO:0000313" key="1">
    <source>
        <dbReference type="EMBL" id="QPS84929.1"/>
    </source>
</evidence>
<dbReference type="GeneID" id="94688971"/>
<proteinExistence type="predicted"/>
<geneLocation type="plasmid" evidence="1 2">
    <name>unnamed</name>
</geneLocation>
<dbReference type="KEGG" id="dla:I6G47_32805"/>
<dbReference type="Proteomes" id="UP000595064">
    <property type="component" value="Plasmid unnamed"/>
</dbReference>
<evidence type="ECO:0000313" key="2">
    <source>
        <dbReference type="Proteomes" id="UP000595064"/>
    </source>
</evidence>
<keyword evidence="1" id="KW-0614">Plasmid</keyword>
<sequence>MATMNCAVCRRWSKAEKGEPGWRMGMGECTNVPKFFDATDDLDEFDPEDSGDGARTLKAEFVGVKALALDGTGYRAALITAPDFGCVSFEPRN</sequence>
<protein>
    <submittedName>
        <fullName evidence="1">Uncharacterized protein</fullName>
    </submittedName>
</protein>
<gene>
    <name evidence="1" type="ORF">I6G47_32805</name>
</gene>
<reference evidence="1 2" key="1">
    <citation type="submission" date="2020-12" db="EMBL/GenBank/DDBJ databases">
        <title>FDA dAtabase for Regulatory Grade micrObial Sequences (FDA-ARGOS): Supporting development and validation of Infectious Disease Dx tests.</title>
        <authorList>
            <person name="Sproer C."/>
            <person name="Gronow S."/>
            <person name="Severitt S."/>
            <person name="Schroder I."/>
            <person name="Tallon L."/>
            <person name="Sadzewicz L."/>
            <person name="Zhao X."/>
            <person name="Boylan J."/>
            <person name="Ott S."/>
            <person name="Bowen H."/>
            <person name="Vavikolanu K."/>
            <person name="Mehta A."/>
            <person name="Aluvathingal J."/>
            <person name="Nadendla S."/>
            <person name="Lowell S."/>
            <person name="Myers T."/>
            <person name="Yan Y."/>
            <person name="Sichtig H."/>
        </authorList>
    </citation>
    <scope>NUCLEOTIDE SEQUENCE [LARGE SCALE GENOMIC DNA]</scope>
    <source>
        <strain evidence="1 2">FDAARGOS_890</strain>
        <plasmid evidence="1 2">unnamed</plasmid>
    </source>
</reference>
<dbReference type="RefSeq" id="WP_074921790.1">
    <property type="nucleotide sequence ID" value="NZ_CP065749.1"/>
</dbReference>
<accession>A0A7T2YZX6</accession>
<name>A0A7T2YZX6_9BURK</name>
<keyword evidence="2" id="KW-1185">Reference proteome</keyword>
<dbReference type="AlphaFoldDB" id="A0A7T2YZX6"/>
<dbReference type="EMBL" id="CP065749">
    <property type="protein sequence ID" value="QPS84929.1"/>
    <property type="molecule type" value="Genomic_DNA"/>
</dbReference>